<evidence type="ECO:0000256" key="1">
    <source>
        <dbReference type="ARBA" id="ARBA00008780"/>
    </source>
</evidence>
<dbReference type="FunFam" id="3.40.1090.10:FF:000010">
    <property type="entry name" value="Lysophospholipase"/>
    <property type="match status" value="1"/>
</dbReference>
<dbReference type="Gene3D" id="3.40.1090.10">
    <property type="entry name" value="Cytosolic phospholipase A2 catalytic domain"/>
    <property type="match status" value="1"/>
</dbReference>
<comment type="similarity">
    <text evidence="1 10">Belongs to the lysophospholipase family.</text>
</comment>
<evidence type="ECO:0000256" key="2">
    <source>
        <dbReference type="ARBA" id="ARBA00013274"/>
    </source>
</evidence>
<evidence type="ECO:0000256" key="8">
    <source>
        <dbReference type="ARBA" id="ARBA00049531"/>
    </source>
</evidence>
<dbReference type="Pfam" id="PF01735">
    <property type="entry name" value="PLA2_B"/>
    <property type="match status" value="1"/>
</dbReference>
<dbReference type="PANTHER" id="PTHR10728">
    <property type="entry name" value="CYTOSOLIC PHOSPHOLIPASE A2"/>
    <property type="match status" value="1"/>
</dbReference>
<dbReference type="InterPro" id="IPR016035">
    <property type="entry name" value="Acyl_Trfase/lysoPLipase"/>
</dbReference>
<keyword evidence="13" id="KW-1185">Reference proteome</keyword>
<evidence type="ECO:0000313" key="12">
    <source>
        <dbReference type="EMBL" id="KZF26182.1"/>
    </source>
</evidence>
<evidence type="ECO:0000256" key="5">
    <source>
        <dbReference type="ARBA" id="ARBA00022963"/>
    </source>
</evidence>
<dbReference type="EC" id="3.1.1.5" evidence="2 10"/>
<feature type="chain" id="PRO_5007748449" description="Lysophospholipase" evidence="10">
    <location>
        <begin position="25"/>
        <end position="643"/>
    </location>
</feature>
<protein>
    <recommendedName>
        <fullName evidence="2 10">Lysophospholipase</fullName>
        <ecNumber evidence="2 10">3.1.1.5</ecNumber>
    </recommendedName>
</protein>
<dbReference type="CDD" id="cd07203">
    <property type="entry name" value="cPLA2_Fungal_PLB"/>
    <property type="match status" value="1"/>
</dbReference>
<dbReference type="AlphaFoldDB" id="A0A165JFY1"/>
<keyword evidence="3 10" id="KW-0732">Signal</keyword>
<evidence type="ECO:0000256" key="7">
    <source>
        <dbReference type="ARBA" id="ARBA00023180"/>
    </source>
</evidence>
<evidence type="ECO:0000313" key="13">
    <source>
        <dbReference type="Proteomes" id="UP000076632"/>
    </source>
</evidence>
<dbReference type="STRING" id="1328760.A0A165JFY1"/>
<dbReference type="RefSeq" id="XP_018191737.1">
    <property type="nucleotide sequence ID" value="XM_018333659.1"/>
</dbReference>
<dbReference type="Proteomes" id="UP000076632">
    <property type="component" value="Unassembled WGS sequence"/>
</dbReference>
<feature type="signal peptide" evidence="10">
    <location>
        <begin position="1"/>
        <end position="24"/>
    </location>
</feature>
<dbReference type="OrthoDB" id="4084751at2759"/>
<dbReference type="OMA" id="FARYCWN"/>
<gene>
    <name evidence="12" type="ORF">L228DRAFT_251944</name>
</gene>
<evidence type="ECO:0000256" key="3">
    <source>
        <dbReference type="ARBA" id="ARBA00022729"/>
    </source>
</evidence>
<reference evidence="12 13" key="1">
    <citation type="journal article" date="2016" name="Fungal Biol.">
        <title>The genome of Xylona heveae provides a window into fungal endophytism.</title>
        <authorList>
            <person name="Gazis R."/>
            <person name="Kuo A."/>
            <person name="Riley R."/>
            <person name="LaButti K."/>
            <person name="Lipzen A."/>
            <person name="Lin J."/>
            <person name="Amirebrahimi M."/>
            <person name="Hesse C.N."/>
            <person name="Spatafora J.W."/>
            <person name="Henrissat B."/>
            <person name="Hainaut M."/>
            <person name="Grigoriev I.V."/>
            <person name="Hibbett D.S."/>
        </authorList>
    </citation>
    <scope>NUCLEOTIDE SEQUENCE [LARGE SCALE GENOMIC DNA]</scope>
    <source>
        <strain evidence="12 13">TC161</strain>
    </source>
</reference>
<evidence type="ECO:0000256" key="6">
    <source>
        <dbReference type="ARBA" id="ARBA00023098"/>
    </source>
</evidence>
<name>A0A165JFY1_XYLHT</name>
<evidence type="ECO:0000256" key="10">
    <source>
        <dbReference type="RuleBase" id="RU362103"/>
    </source>
</evidence>
<comment type="catalytic activity">
    <reaction evidence="8 10">
        <text>a 1-acyl-sn-glycero-3-phosphocholine + H2O = sn-glycerol 3-phosphocholine + a fatty acid + H(+)</text>
        <dbReference type="Rhea" id="RHEA:15177"/>
        <dbReference type="ChEBI" id="CHEBI:15377"/>
        <dbReference type="ChEBI" id="CHEBI:15378"/>
        <dbReference type="ChEBI" id="CHEBI:16870"/>
        <dbReference type="ChEBI" id="CHEBI:28868"/>
        <dbReference type="ChEBI" id="CHEBI:58168"/>
        <dbReference type="EC" id="3.1.1.5"/>
    </reaction>
</comment>
<proteinExistence type="inferred from homology"/>
<dbReference type="FunCoup" id="A0A165JFY1">
    <property type="interactions" value="78"/>
</dbReference>
<feature type="domain" description="PLA2c" evidence="11">
    <location>
        <begin position="53"/>
        <end position="600"/>
    </location>
</feature>
<keyword evidence="6 9" id="KW-0443">Lipid metabolism</keyword>
<keyword evidence="4 9" id="KW-0378">Hydrolase</keyword>
<dbReference type="SUPFAM" id="SSF52151">
    <property type="entry name" value="FabD/lysophospholipase-like"/>
    <property type="match status" value="1"/>
</dbReference>
<dbReference type="GO" id="GO:0005829">
    <property type="term" value="C:cytosol"/>
    <property type="evidence" value="ECO:0007669"/>
    <property type="project" value="TreeGrafter"/>
</dbReference>
<dbReference type="InParanoid" id="A0A165JFY1"/>
<accession>A0A165JFY1</accession>
<dbReference type="GO" id="GO:0046475">
    <property type="term" value="P:glycerophospholipid catabolic process"/>
    <property type="evidence" value="ECO:0007669"/>
    <property type="project" value="TreeGrafter"/>
</dbReference>
<dbReference type="PROSITE" id="PS51210">
    <property type="entry name" value="PLA2C"/>
    <property type="match status" value="1"/>
</dbReference>
<dbReference type="PANTHER" id="PTHR10728:SF33">
    <property type="entry name" value="LYSOPHOSPHOLIPASE 1-RELATED"/>
    <property type="match status" value="1"/>
</dbReference>
<evidence type="ECO:0000256" key="9">
    <source>
        <dbReference type="PROSITE-ProRule" id="PRU00555"/>
    </source>
</evidence>
<organism evidence="12 13">
    <name type="scientific">Xylona heveae (strain CBS 132557 / TC161)</name>
    <dbReference type="NCBI Taxonomy" id="1328760"/>
    <lineage>
        <taxon>Eukaryota</taxon>
        <taxon>Fungi</taxon>
        <taxon>Dikarya</taxon>
        <taxon>Ascomycota</taxon>
        <taxon>Pezizomycotina</taxon>
        <taxon>Xylonomycetes</taxon>
        <taxon>Xylonales</taxon>
        <taxon>Xylonaceae</taxon>
        <taxon>Xylona</taxon>
    </lineage>
</organism>
<dbReference type="EMBL" id="KV407454">
    <property type="protein sequence ID" value="KZF26182.1"/>
    <property type="molecule type" value="Genomic_DNA"/>
</dbReference>
<dbReference type="GO" id="GO:0004622">
    <property type="term" value="F:phosphatidylcholine lysophospholipase activity"/>
    <property type="evidence" value="ECO:0007669"/>
    <property type="project" value="UniProtKB-EC"/>
</dbReference>
<dbReference type="SMART" id="SM00022">
    <property type="entry name" value="PLAc"/>
    <property type="match status" value="1"/>
</dbReference>
<dbReference type="GeneID" id="28898796"/>
<keyword evidence="5 9" id="KW-0442">Lipid degradation</keyword>
<evidence type="ECO:0000259" key="11">
    <source>
        <dbReference type="PROSITE" id="PS51210"/>
    </source>
</evidence>
<dbReference type="GO" id="GO:0005783">
    <property type="term" value="C:endoplasmic reticulum"/>
    <property type="evidence" value="ECO:0007669"/>
    <property type="project" value="TreeGrafter"/>
</dbReference>
<dbReference type="GO" id="GO:0004623">
    <property type="term" value="F:phospholipase A2 activity"/>
    <property type="evidence" value="ECO:0007669"/>
    <property type="project" value="TreeGrafter"/>
</dbReference>
<evidence type="ECO:0000256" key="4">
    <source>
        <dbReference type="ARBA" id="ARBA00022801"/>
    </source>
</evidence>
<dbReference type="InterPro" id="IPR002642">
    <property type="entry name" value="LysoPLipase_cat_dom"/>
</dbReference>
<keyword evidence="7" id="KW-0325">Glycoprotein</keyword>
<sequence length="643" mass="69433">MIYYGLSLLLTWVFLVVVAQDRQGLEIDTAFAIEAVKRAFPDAPNNYVPAAVNCPSTRPAVRGAKTLSPEEQSWLEKRRNNTIDPMKDLLGRLNITGFDINSWFAAHGTNASTLPNIGLAFSGGGYRALMNGAGAIAAFDSRTNNSTSSGHLGGLLQASTYVAGLSGGSWLVGSIFTNNFTTVTDITSQNTGDFWQFGNSIFKGPPKSGIQLLNTAQYYSNIYDEVSNKEDAGWHISLTDFWGRALSFQLINATDGGPAYTFSSIQDDPQFISGDIPMPIIVADGRAPNQTLISGNSTVYEFTPYEFGTFDPTVFGFVPTRYLGSNFTAGQIPSNDKCIRGFDNAGFVMGVSSTLFNQFLLQINSTSISPSFKKALTKILQDVGEDNNDIADIYPNPFYHYNSLSNPGANATTLTLVDGGEDLQNIPLQPLIQPERSLDVIFAVDSSADTTTYWPNGTSLVATYQRSLNGTGIGNGTAFPYIPDQNTFVNLGLNTRPTFFGCNTSNMTGPGPLIVYLANYPYVFNSNVSTFQDSTNNTERNAVIENGYDVVTMGNATTDAQWPVCVGCAILSRSLERTNTTWPSVCEQCFSKFCWDGTVNSTQPEGYAPPTTFSSLKVNGSAKLKRVGPLALLAALVTGASMM</sequence>